<evidence type="ECO:0000313" key="4">
    <source>
        <dbReference type="Proteomes" id="UP000596661"/>
    </source>
</evidence>
<reference evidence="3" key="2">
    <citation type="submission" date="2021-03" db="UniProtKB">
        <authorList>
            <consortium name="EnsemblPlants"/>
        </authorList>
    </citation>
    <scope>IDENTIFICATION</scope>
</reference>
<evidence type="ECO:0000256" key="2">
    <source>
        <dbReference type="SAM" id="SignalP"/>
    </source>
</evidence>
<dbReference type="EMBL" id="UZAU01000073">
    <property type="status" value="NOT_ANNOTATED_CDS"/>
    <property type="molecule type" value="Genomic_DNA"/>
</dbReference>
<proteinExistence type="predicted"/>
<reference evidence="3" key="1">
    <citation type="submission" date="2018-11" db="EMBL/GenBank/DDBJ databases">
        <authorList>
            <person name="Grassa J C."/>
        </authorList>
    </citation>
    <scope>NUCLEOTIDE SEQUENCE [LARGE SCALE GENOMIC DNA]</scope>
</reference>
<keyword evidence="4" id="KW-1185">Reference proteome</keyword>
<dbReference type="Gramene" id="evm.model.01.2472">
    <property type="protein sequence ID" value="cds.evm.model.01.2472"/>
    <property type="gene ID" value="evm.TU.01.2472"/>
</dbReference>
<protein>
    <submittedName>
        <fullName evidence="3">Uncharacterized protein</fullName>
    </submittedName>
</protein>
<name>A0A803NLA2_CANSA</name>
<sequence>MALDLVTWLTLVPSLFLFSFSRGACFHMDLVNTHVLGEKGRCVSINEATLALNPCASKSELLANHCLYGKILSLQPLDEKVVRRFALKTWKIPAKITSIIVGGESLRCQVTRPEWRLKALRPVNESFGKVFSNCGSNKGKAPLAIKKASVKFPSSSPNIYREVDANISLNPNMQVNLVDQATIGRKDKVRTFFIGLSFINENVGGDSTLGQETSDHLDENRAIGKFFQAQDTYMEEFKLCMNVDKPKHKVHFEDIEAQPSSEVNEHIHPFKKRQVCSRFVSHISKIEFKLRRFPSVIRDFPVGVGRETPHIIVDELEKEFHHFTSSNGKHGSNEEASLFDDSMI</sequence>
<dbReference type="EnsemblPlants" id="evm.model.01.2472">
    <property type="protein sequence ID" value="cds.evm.model.01.2472"/>
    <property type="gene ID" value="evm.TU.01.2472"/>
</dbReference>
<dbReference type="Proteomes" id="UP000596661">
    <property type="component" value="Chromosome 1"/>
</dbReference>
<dbReference type="AlphaFoldDB" id="A0A803NLA2"/>
<feature type="region of interest" description="Disordered" evidence="1">
    <location>
        <begin position="323"/>
        <end position="344"/>
    </location>
</feature>
<feature type="chain" id="PRO_5031067161" evidence="2">
    <location>
        <begin position="24"/>
        <end position="344"/>
    </location>
</feature>
<accession>A0A803NLA2</accession>
<feature type="signal peptide" evidence="2">
    <location>
        <begin position="1"/>
        <end position="23"/>
    </location>
</feature>
<evidence type="ECO:0000313" key="3">
    <source>
        <dbReference type="EnsemblPlants" id="cds.evm.model.01.2472"/>
    </source>
</evidence>
<keyword evidence="2" id="KW-0732">Signal</keyword>
<evidence type="ECO:0000256" key="1">
    <source>
        <dbReference type="SAM" id="MobiDB-lite"/>
    </source>
</evidence>
<organism evidence="3 4">
    <name type="scientific">Cannabis sativa</name>
    <name type="common">Hemp</name>
    <name type="synonym">Marijuana</name>
    <dbReference type="NCBI Taxonomy" id="3483"/>
    <lineage>
        <taxon>Eukaryota</taxon>
        <taxon>Viridiplantae</taxon>
        <taxon>Streptophyta</taxon>
        <taxon>Embryophyta</taxon>
        <taxon>Tracheophyta</taxon>
        <taxon>Spermatophyta</taxon>
        <taxon>Magnoliopsida</taxon>
        <taxon>eudicotyledons</taxon>
        <taxon>Gunneridae</taxon>
        <taxon>Pentapetalae</taxon>
        <taxon>rosids</taxon>
        <taxon>fabids</taxon>
        <taxon>Rosales</taxon>
        <taxon>Cannabaceae</taxon>
        <taxon>Cannabis</taxon>
    </lineage>
</organism>